<sequence length="81" mass="9431">MFAQFRFYIIPDICVFFKLFGHLSCFFRYFVIFAIPKGVLQATLILLQTQSDKTDTTVCHKKFKNNFSLGGHTMSGKTRRI</sequence>
<name>A0A8S5V754_9CAUD</name>
<protein>
    <submittedName>
        <fullName evidence="1">Uncharacterized protein</fullName>
    </submittedName>
</protein>
<organism evidence="1">
    <name type="scientific">Siphoviridae sp. ctneY2</name>
    <dbReference type="NCBI Taxonomy" id="2825664"/>
    <lineage>
        <taxon>Viruses</taxon>
        <taxon>Duplodnaviria</taxon>
        <taxon>Heunggongvirae</taxon>
        <taxon>Uroviricota</taxon>
        <taxon>Caudoviricetes</taxon>
    </lineage>
</organism>
<dbReference type="EMBL" id="BK016210">
    <property type="protein sequence ID" value="DAG02536.1"/>
    <property type="molecule type" value="Genomic_DNA"/>
</dbReference>
<proteinExistence type="predicted"/>
<evidence type="ECO:0000313" key="1">
    <source>
        <dbReference type="EMBL" id="DAG02536.1"/>
    </source>
</evidence>
<accession>A0A8S5V754</accession>
<reference evidence="1" key="1">
    <citation type="journal article" date="2021" name="Proc. Natl. Acad. Sci. U.S.A.">
        <title>A Catalog of Tens of Thousands of Viruses from Human Metagenomes Reveals Hidden Associations with Chronic Diseases.</title>
        <authorList>
            <person name="Tisza M.J."/>
            <person name="Buck C.B."/>
        </authorList>
    </citation>
    <scope>NUCLEOTIDE SEQUENCE</scope>
    <source>
        <strain evidence="1">CtneY2</strain>
    </source>
</reference>